<comment type="caution">
    <text evidence="10">The sequence shown here is derived from an EMBL/GenBank/DDBJ whole genome shotgun (WGS) entry which is preliminary data.</text>
</comment>
<proteinExistence type="inferred from homology"/>
<evidence type="ECO:0000256" key="7">
    <source>
        <dbReference type="ARBA" id="ARBA00023136"/>
    </source>
</evidence>
<dbReference type="Proteomes" id="UP000095149">
    <property type="component" value="Unassembled WGS sequence"/>
</dbReference>
<evidence type="ECO:0000256" key="3">
    <source>
        <dbReference type="ARBA" id="ARBA00020984"/>
    </source>
</evidence>
<feature type="compositionally biased region" description="Polar residues" evidence="9">
    <location>
        <begin position="412"/>
        <end position="425"/>
    </location>
</feature>
<dbReference type="GO" id="GO:0000139">
    <property type="term" value="C:Golgi membrane"/>
    <property type="evidence" value="ECO:0007669"/>
    <property type="project" value="UniProtKB-SubCell"/>
</dbReference>
<evidence type="ECO:0000313" key="10">
    <source>
        <dbReference type="EMBL" id="ODO01779.1"/>
    </source>
</evidence>
<sequence>MSSPTPNGEPYQPIAASTSSLESLATRLDASVSPTSFLNDLFAPLLPPPLPLSQQPTPPALPPIDQSLQDLLTRLSMLSQDTAGEIETVMGDVGRTVPRLGYDLQFMRESASGLAVGLGMVQERVARQADWEPVEKKGKKEDDSEAVKTYRALEKLTHLDKLKGRLESARDTLREAESWSTLESEITTLIGEKEYAKAGQRLAEANRSMVVFKNVPAEWEERKRLLVSLGDELERAAGEALREALRKGDEGLEQVRGFWEVFEDMDRDDEFRKWYFNEKGRGVLDLWKGAVLEEGAVDASRFTTFLPQFYSLLLQTLTSEISSIPLVFPPDQAPSTLTAFFQSTLDALHPPFSNRLSSVADHHGDAALGELVKSWEATVELGKGVQGLVDKIVFNTQGGLLSGGLEVDSPSPLATTSPNALVSPNNHRRSPSHAVGMARTSSHTKRHHSISRRFSRAPTASFDTSSPGTVNDAWETTLYEPFLDWQSSYPSLEAKYLSVEFEKMASVWAREGRRDGKSVVGEMVKRGEGVWEKAREAGERCSAFTLGYGARGLVEAVDMSLKKVYDDQRRYLLDLAKSQAAAHSKDKGDELDFEGGLEDWASFQTGLHVLEACKRLAEKLAHVEEEMGRTISEYGSNLGAKRESWGVGKKVTWGAVSLLQQSTLNTAELHTLVSSPTSPLFPQSRASLITTIQSCQENLQSTILSPLLSQLSTYPTLSVWQKEPAKSKSGFDLPEFSLSPTGIISRVSEGLLDLLRVFEVYGKEEGVGWSLGTLPFTPPGSHPSGLGEAPTLEIIQTTWLSSLSLSLLSHFTSTILPGISTLTTPGQAQLKEDLGYLENAVRALDVEWEELGIWEKGVGLDEAGWRGAMKEVRDGKEKEKEKEKDKERREAGKAEEILRRIGRMRGWRLV</sequence>
<accession>A0A1E3JLM2</accession>
<evidence type="ECO:0000256" key="1">
    <source>
        <dbReference type="ARBA" id="ARBA00004395"/>
    </source>
</evidence>
<feature type="compositionally biased region" description="Basic residues" evidence="9">
    <location>
        <begin position="442"/>
        <end position="455"/>
    </location>
</feature>
<name>A0A1E3JLM2_9TREE</name>
<evidence type="ECO:0000256" key="5">
    <source>
        <dbReference type="ARBA" id="ARBA00022927"/>
    </source>
</evidence>
<evidence type="ECO:0000256" key="9">
    <source>
        <dbReference type="SAM" id="MobiDB-lite"/>
    </source>
</evidence>
<dbReference type="EMBL" id="MEKH01000010">
    <property type="protein sequence ID" value="ODO01779.1"/>
    <property type="molecule type" value="Genomic_DNA"/>
</dbReference>
<comment type="similarity">
    <text evidence="2">Belongs to the COG7 family.</text>
</comment>
<reference evidence="10 11" key="1">
    <citation type="submission" date="2016-06" db="EMBL/GenBank/DDBJ databases">
        <title>Evolution of pathogenesis and genome organization in the Tremellales.</title>
        <authorList>
            <person name="Cuomo C."/>
            <person name="Litvintseva A."/>
            <person name="Heitman J."/>
            <person name="Chen Y."/>
            <person name="Sun S."/>
            <person name="Springer D."/>
            <person name="Dromer F."/>
            <person name="Young S."/>
            <person name="Zeng Q."/>
            <person name="Chapman S."/>
            <person name="Gujja S."/>
            <person name="Saif S."/>
            <person name="Birren B."/>
        </authorList>
    </citation>
    <scope>NUCLEOTIDE SEQUENCE [LARGE SCALE GENOMIC DNA]</scope>
    <source>
        <strain evidence="10 11">CBS 6273</strain>
    </source>
</reference>
<evidence type="ECO:0000256" key="6">
    <source>
        <dbReference type="ARBA" id="ARBA00023034"/>
    </source>
</evidence>
<dbReference type="OrthoDB" id="249612at2759"/>
<evidence type="ECO:0000256" key="8">
    <source>
        <dbReference type="ARBA" id="ARBA00031345"/>
    </source>
</evidence>
<feature type="region of interest" description="Disordered" evidence="9">
    <location>
        <begin position="412"/>
        <end position="467"/>
    </location>
</feature>
<protein>
    <recommendedName>
        <fullName evidence="3">Conserved oligomeric Golgi complex subunit 7</fullName>
    </recommendedName>
    <alternativeName>
        <fullName evidence="8">Component of oligomeric Golgi complex 7</fullName>
    </alternativeName>
</protein>
<dbReference type="GO" id="GO:0007030">
    <property type="term" value="P:Golgi organization"/>
    <property type="evidence" value="ECO:0007669"/>
    <property type="project" value="TreeGrafter"/>
</dbReference>
<gene>
    <name evidence="10" type="ORF">I350_06608</name>
</gene>
<dbReference type="PANTHER" id="PTHR21443">
    <property type="entry name" value="CONSERVED OLIGOMERIC GOLGI COMPLEX COMPONENT 7"/>
    <property type="match status" value="1"/>
</dbReference>
<dbReference type="GO" id="GO:0006890">
    <property type="term" value="P:retrograde vesicle-mediated transport, Golgi to endoplasmic reticulum"/>
    <property type="evidence" value="ECO:0007669"/>
    <property type="project" value="TreeGrafter"/>
</dbReference>
<dbReference type="AlphaFoldDB" id="A0A1E3JLM2"/>
<dbReference type="PANTHER" id="PTHR21443:SF0">
    <property type="entry name" value="CONSERVED OLIGOMERIC GOLGI COMPLEX SUBUNIT 7"/>
    <property type="match status" value="1"/>
</dbReference>
<dbReference type="GO" id="GO:0017119">
    <property type="term" value="C:Golgi transport complex"/>
    <property type="evidence" value="ECO:0007669"/>
    <property type="project" value="InterPro"/>
</dbReference>
<evidence type="ECO:0000256" key="2">
    <source>
        <dbReference type="ARBA" id="ARBA00005831"/>
    </source>
</evidence>
<dbReference type="InterPro" id="IPR019335">
    <property type="entry name" value="COG7"/>
</dbReference>
<keyword evidence="4" id="KW-0813">Transport</keyword>
<keyword evidence="5" id="KW-0653">Protein transport</keyword>
<comment type="subcellular location">
    <subcellularLocation>
        <location evidence="1">Golgi apparatus membrane</location>
        <topology evidence="1">Peripheral membrane protein</topology>
    </subcellularLocation>
</comment>
<keyword evidence="7" id="KW-0472">Membrane</keyword>
<feature type="region of interest" description="Disordered" evidence="9">
    <location>
        <begin position="870"/>
        <end position="892"/>
    </location>
</feature>
<organism evidence="10 11">
    <name type="scientific">Cryptococcus amylolentus CBS 6273</name>
    <dbReference type="NCBI Taxonomy" id="1296118"/>
    <lineage>
        <taxon>Eukaryota</taxon>
        <taxon>Fungi</taxon>
        <taxon>Dikarya</taxon>
        <taxon>Basidiomycota</taxon>
        <taxon>Agaricomycotina</taxon>
        <taxon>Tremellomycetes</taxon>
        <taxon>Tremellales</taxon>
        <taxon>Cryptococcaceae</taxon>
        <taxon>Cryptococcus</taxon>
    </lineage>
</organism>
<evidence type="ECO:0000313" key="11">
    <source>
        <dbReference type="Proteomes" id="UP000095149"/>
    </source>
</evidence>
<dbReference type="GO" id="GO:0006886">
    <property type="term" value="P:intracellular protein transport"/>
    <property type="evidence" value="ECO:0007669"/>
    <property type="project" value="InterPro"/>
</dbReference>
<keyword evidence="6" id="KW-0333">Golgi apparatus</keyword>
<evidence type="ECO:0000256" key="4">
    <source>
        <dbReference type="ARBA" id="ARBA00022448"/>
    </source>
</evidence>
<dbReference type="Pfam" id="PF10191">
    <property type="entry name" value="COG7"/>
    <property type="match status" value="2"/>
</dbReference>